<feature type="transmembrane region" description="Helical" evidence="3">
    <location>
        <begin position="6"/>
        <end position="24"/>
    </location>
</feature>
<keyword evidence="5" id="KW-1185">Reference proteome</keyword>
<organism evidence="4 5">
    <name type="scientific">Roseivivax marinus</name>
    <dbReference type="NCBI Taxonomy" id="1379903"/>
    <lineage>
        <taxon>Bacteria</taxon>
        <taxon>Pseudomonadati</taxon>
        <taxon>Pseudomonadota</taxon>
        <taxon>Alphaproteobacteria</taxon>
        <taxon>Rhodobacterales</taxon>
        <taxon>Roseobacteraceae</taxon>
        <taxon>Roseivivax</taxon>
    </lineage>
</organism>
<dbReference type="EMBL" id="AQQW01000007">
    <property type="protein sequence ID" value="ETW12328.1"/>
    <property type="molecule type" value="Genomic_DNA"/>
</dbReference>
<dbReference type="RefSeq" id="WP_043844821.1">
    <property type="nucleotide sequence ID" value="NZ_AQQW01000007.1"/>
</dbReference>
<feature type="coiled-coil region" evidence="1">
    <location>
        <begin position="41"/>
        <end position="89"/>
    </location>
</feature>
<dbReference type="Proteomes" id="UP000019063">
    <property type="component" value="Unassembled WGS sequence"/>
</dbReference>
<keyword evidence="3" id="KW-1133">Transmembrane helix</keyword>
<evidence type="ECO:0000313" key="5">
    <source>
        <dbReference type="Proteomes" id="UP000019063"/>
    </source>
</evidence>
<gene>
    <name evidence="4" type="ORF">ATO8_12286</name>
</gene>
<dbReference type="eggNOG" id="ENOG5032SDT">
    <property type="taxonomic scope" value="Bacteria"/>
</dbReference>
<dbReference type="AlphaFoldDB" id="W4HIT9"/>
<sequence>MELIADILLVTGALGAGFYCFVLARRLTRFTDLERGVGGAVAVLSAQVDDLSKTLAQARASAGTSSDSLAELTQRAEDAARRLELLVASLHDLPEAPQSSRTPESEPEPAPRTEPDEAPSGPVFSRRQRTGTEG</sequence>
<evidence type="ECO:0000313" key="4">
    <source>
        <dbReference type="EMBL" id="ETW12328.1"/>
    </source>
</evidence>
<feature type="region of interest" description="Disordered" evidence="2">
    <location>
        <begin position="92"/>
        <end position="134"/>
    </location>
</feature>
<keyword evidence="3" id="KW-0812">Transmembrane</keyword>
<evidence type="ECO:0000256" key="1">
    <source>
        <dbReference type="SAM" id="Coils"/>
    </source>
</evidence>
<evidence type="ECO:0000256" key="3">
    <source>
        <dbReference type="SAM" id="Phobius"/>
    </source>
</evidence>
<proteinExistence type="predicted"/>
<dbReference type="PATRIC" id="fig|1317118.6.peg.2529"/>
<name>W4HIT9_9RHOB</name>
<dbReference type="STRING" id="1379903.ATO8_12286"/>
<accession>W4HIT9</accession>
<comment type="caution">
    <text evidence="4">The sequence shown here is derived from an EMBL/GenBank/DDBJ whole genome shotgun (WGS) entry which is preliminary data.</text>
</comment>
<protein>
    <submittedName>
        <fullName evidence="4">Uncharacterized protein</fullName>
    </submittedName>
</protein>
<evidence type="ECO:0000256" key="2">
    <source>
        <dbReference type="SAM" id="MobiDB-lite"/>
    </source>
</evidence>
<keyword evidence="3" id="KW-0472">Membrane</keyword>
<keyword evidence="1" id="KW-0175">Coiled coil</keyword>
<reference evidence="4 5" key="1">
    <citation type="journal article" date="2014" name="Antonie Van Leeuwenhoek">
        <title>Roseivivax atlanticus sp. nov., isolated from surface seawater of the Atlantic Ocean.</title>
        <authorList>
            <person name="Li G."/>
            <person name="Lai Q."/>
            <person name="Liu X."/>
            <person name="Sun F."/>
            <person name="Shao Z."/>
        </authorList>
    </citation>
    <scope>NUCLEOTIDE SEQUENCE [LARGE SCALE GENOMIC DNA]</scope>
    <source>
        <strain evidence="4 5">22II-s10s</strain>
    </source>
</reference>